<evidence type="ECO:0000313" key="1">
    <source>
        <dbReference type="EMBL" id="KAF7773437.1"/>
    </source>
</evidence>
<organism evidence="1 2">
    <name type="scientific">Agaricus bisporus var. burnettii</name>
    <dbReference type="NCBI Taxonomy" id="192524"/>
    <lineage>
        <taxon>Eukaryota</taxon>
        <taxon>Fungi</taxon>
        <taxon>Dikarya</taxon>
        <taxon>Basidiomycota</taxon>
        <taxon>Agaricomycotina</taxon>
        <taxon>Agaricomycetes</taxon>
        <taxon>Agaricomycetidae</taxon>
        <taxon>Agaricales</taxon>
        <taxon>Agaricineae</taxon>
        <taxon>Agaricaceae</taxon>
        <taxon>Agaricus</taxon>
    </lineage>
</organism>
<protein>
    <submittedName>
        <fullName evidence="1">Uncharacterized protein</fullName>
    </submittedName>
</protein>
<dbReference type="InterPro" id="IPR035992">
    <property type="entry name" value="Ricin_B-like_lectins"/>
</dbReference>
<dbReference type="AlphaFoldDB" id="A0A8H7F213"/>
<dbReference type="Gene3D" id="2.80.10.50">
    <property type="match status" value="1"/>
</dbReference>
<name>A0A8H7F213_AGABI</name>
<reference evidence="1 2" key="1">
    <citation type="journal article" name="Sci. Rep.">
        <title>Telomere-to-telomere assembled and centromere annotated genomes of the two main subspecies of the button mushroom Agaricus bisporus reveal especially polymorphic chromosome ends.</title>
        <authorList>
            <person name="Sonnenberg A.S.M."/>
            <person name="Sedaghat-Telgerd N."/>
            <person name="Lavrijssen B."/>
            <person name="Ohm R.A."/>
            <person name="Hendrickx P.M."/>
            <person name="Scholtmeijer K."/>
            <person name="Baars J.J.P."/>
            <person name="van Peer A."/>
        </authorList>
    </citation>
    <scope>NUCLEOTIDE SEQUENCE [LARGE SCALE GENOMIC DNA]</scope>
    <source>
        <strain evidence="1 2">H119_p4</strain>
    </source>
</reference>
<evidence type="ECO:0000313" key="2">
    <source>
        <dbReference type="Proteomes" id="UP000629468"/>
    </source>
</evidence>
<accession>A0A8H7F213</accession>
<dbReference type="Proteomes" id="UP000629468">
    <property type="component" value="Unassembled WGS sequence"/>
</dbReference>
<sequence>MAEENQIITTGVWKISTGGLWLRVVDDTIELSPIEGENGDHFSKWRLNYNDAEHGNSYIITNVATGINAWAMPPQRILVEAGEATKWEITPASHGLQHIQWPNDNHYWTGGVPVSGPVILKGLTGQPTQLWKFKWVGDFSQMGEVTIRKASNVDRTDTENFIIRNLTRTGR</sequence>
<dbReference type="SUPFAM" id="SSF50370">
    <property type="entry name" value="Ricin B-like lectins"/>
    <property type="match status" value="1"/>
</dbReference>
<proteinExistence type="predicted"/>
<dbReference type="CDD" id="cd23714">
    <property type="entry name" value="beta-trefoil_Ricin_MtaL"/>
    <property type="match status" value="1"/>
</dbReference>
<comment type="caution">
    <text evidence="1">The sequence shown here is derived from an EMBL/GenBank/DDBJ whole genome shotgun (WGS) entry which is preliminary data.</text>
</comment>
<dbReference type="EMBL" id="JABXXO010000007">
    <property type="protein sequence ID" value="KAF7773437.1"/>
    <property type="molecule type" value="Genomic_DNA"/>
</dbReference>
<gene>
    <name evidence="1" type="ORF">Agabi119p4_5604</name>
</gene>